<dbReference type="InterPro" id="IPR029063">
    <property type="entry name" value="SAM-dependent_MTases_sf"/>
</dbReference>
<comment type="caution">
    <text evidence="2">The sequence shown here is derived from an EMBL/GenBank/DDBJ whole genome shotgun (WGS) entry which is preliminary data.</text>
</comment>
<dbReference type="Gene3D" id="3.40.50.150">
    <property type="entry name" value="Vaccinia Virus protein VP39"/>
    <property type="match status" value="1"/>
</dbReference>
<dbReference type="GO" id="GO:0032259">
    <property type="term" value="P:methylation"/>
    <property type="evidence" value="ECO:0007669"/>
    <property type="project" value="UniProtKB-KW"/>
</dbReference>
<dbReference type="GO" id="GO:0008168">
    <property type="term" value="F:methyltransferase activity"/>
    <property type="evidence" value="ECO:0007669"/>
    <property type="project" value="UniProtKB-KW"/>
</dbReference>
<dbReference type="Proteomes" id="UP000222310">
    <property type="component" value="Unassembled WGS sequence"/>
</dbReference>
<dbReference type="NCBIfam" id="TIGR01444">
    <property type="entry name" value="fkbM_fam"/>
    <property type="match status" value="1"/>
</dbReference>
<evidence type="ECO:0000313" key="3">
    <source>
        <dbReference type="Proteomes" id="UP000222310"/>
    </source>
</evidence>
<dbReference type="EMBL" id="LAHD01000010">
    <property type="protein sequence ID" value="PHK06097.1"/>
    <property type="molecule type" value="Genomic_DNA"/>
</dbReference>
<proteinExistence type="predicted"/>
<feature type="domain" description="Methyltransferase FkbM" evidence="1">
    <location>
        <begin position="8"/>
        <end position="170"/>
    </location>
</feature>
<dbReference type="GeneID" id="57092307"/>
<evidence type="ECO:0000313" key="2">
    <source>
        <dbReference type="EMBL" id="PHK06097.1"/>
    </source>
</evidence>
<evidence type="ECO:0000259" key="1">
    <source>
        <dbReference type="Pfam" id="PF05050"/>
    </source>
</evidence>
<gene>
    <name evidence="2" type="ORF">VF08_05745</name>
</gene>
<accession>A0A9Q5ZFH5</accession>
<sequence>MDKNLIIDVGVHTGQDTEFYLKKGFRVIGIEADPQIYKSVKERFNNFIENDQLTLLNIAVSTKDEPVTFYTNSNQTFWGTTSLDRVKKTETTFSTPFIETTVEGCRFEKILEKFGIPYYLKVDIEGTEILCVQALRQFASKPKFISIESTKTSWNALLNEFAVFKELGYQKFKAINQAEVPKQVCPSPAQEGQYVPYKFEYGASGLFGEETPGNWLSEREIIDVYKGIFLNSRILGVNGIVSKLPGGRTLLEKLNIKEPWYDTHASL</sequence>
<dbReference type="SUPFAM" id="SSF53335">
    <property type="entry name" value="S-adenosyl-L-methionine-dependent methyltransferases"/>
    <property type="match status" value="1"/>
</dbReference>
<dbReference type="RefSeq" id="WP_099066999.1">
    <property type="nucleotide sequence ID" value="NZ_LAHD01000010.1"/>
</dbReference>
<name>A0A9Q5ZFH5_NOSLI</name>
<dbReference type="Pfam" id="PF05050">
    <property type="entry name" value="Methyltransf_21"/>
    <property type="match status" value="1"/>
</dbReference>
<dbReference type="AlphaFoldDB" id="A0A9Q5ZFH5"/>
<keyword evidence="2" id="KW-0808">Transferase</keyword>
<organism evidence="2 3">
    <name type="scientific">Nostoc linckia z8</name>
    <dbReference type="NCBI Taxonomy" id="1628746"/>
    <lineage>
        <taxon>Bacteria</taxon>
        <taxon>Bacillati</taxon>
        <taxon>Cyanobacteriota</taxon>
        <taxon>Cyanophyceae</taxon>
        <taxon>Nostocales</taxon>
        <taxon>Nostocaceae</taxon>
        <taxon>Nostoc</taxon>
    </lineage>
</organism>
<protein>
    <submittedName>
        <fullName evidence="2">FkbM family methyltransferase</fullName>
    </submittedName>
</protein>
<reference evidence="2 3" key="1">
    <citation type="submission" date="2015-02" db="EMBL/GenBank/DDBJ databases">
        <title>Nostoc linckia genome annotation.</title>
        <authorList>
            <person name="Zhou Z."/>
        </authorList>
    </citation>
    <scope>NUCLEOTIDE SEQUENCE [LARGE SCALE GENOMIC DNA]</scope>
    <source>
        <strain evidence="3">z8</strain>
    </source>
</reference>
<dbReference type="InterPro" id="IPR006342">
    <property type="entry name" value="FkbM_mtfrase"/>
</dbReference>
<keyword evidence="2" id="KW-0489">Methyltransferase</keyword>